<dbReference type="PANTHER" id="PTHR46825:SF9">
    <property type="entry name" value="BETA-LACTAMASE-RELATED DOMAIN-CONTAINING PROTEIN"/>
    <property type="match status" value="1"/>
</dbReference>
<dbReference type="Pfam" id="PF00144">
    <property type="entry name" value="Beta-lactamase"/>
    <property type="match status" value="1"/>
</dbReference>
<dbReference type="InterPro" id="IPR001466">
    <property type="entry name" value="Beta-lactam-related"/>
</dbReference>
<evidence type="ECO:0000259" key="2">
    <source>
        <dbReference type="Pfam" id="PF00144"/>
    </source>
</evidence>
<feature type="chain" id="PRO_5046147947" evidence="1">
    <location>
        <begin position="18"/>
        <end position="405"/>
    </location>
</feature>
<dbReference type="Proteomes" id="UP000634134">
    <property type="component" value="Unassembled WGS sequence"/>
</dbReference>
<protein>
    <submittedName>
        <fullName evidence="3">Serine hydrolase</fullName>
    </submittedName>
</protein>
<evidence type="ECO:0000313" key="3">
    <source>
        <dbReference type="EMBL" id="MBE9463841.1"/>
    </source>
</evidence>
<name>A0ABR9WEB8_9BACT</name>
<accession>A0ABR9WEB8</accession>
<dbReference type="RefSeq" id="WP_194121943.1">
    <property type="nucleotide sequence ID" value="NZ_JACYGY010000001.1"/>
</dbReference>
<sequence length="405" mass="44990">MKSSLLLAIAMFLPAYAAPGFCQAPIAGSPRTLIALDSLIETKMNLGGMVGLGAAIIVDQKVVWMKGYGYADLENKKPFTPSTIMNIGSIGKTFTGVCMMKALEDKKLSLDQDINTYLPFKVINPYCPNEKITLRNLATHTSGITDRSAVYDSAYYYGGDHPTPLGQFLKSYFDPKGRFYSKDNFLNQKPGSYREYSNIAAGLAGYIIEQAVGMPLNEYSKQWIFKPLKMKNTCWLLSEINPSLHSKLYDKQTDTLKTIPLYGLATYPDGGVRTSVAELTNFFIALLSDGSFQGKRILQKTSVDTMQRFQFTPESKPANIKLNELNSGLFWATKMDVTQIGHGGTDPGVKTEMLANLSKEVAVILFTNTSLTDENLFKYYFGIYQDLWTYGSALKAARQIAPHKK</sequence>
<keyword evidence="1" id="KW-0732">Signal</keyword>
<evidence type="ECO:0000313" key="4">
    <source>
        <dbReference type="Proteomes" id="UP000634134"/>
    </source>
</evidence>
<keyword evidence="3" id="KW-0378">Hydrolase</keyword>
<gene>
    <name evidence="3" type="ORF">IEE83_18310</name>
</gene>
<feature type="domain" description="Beta-lactamase-related" evidence="2">
    <location>
        <begin position="36"/>
        <end position="372"/>
    </location>
</feature>
<dbReference type="GO" id="GO:0016787">
    <property type="term" value="F:hydrolase activity"/>
    <property type="evidence" value="ECO:0007669"/>
    <property type="project" value="UniProtKB-KW"/>
</dbReference>
<dbReference type="InterPro" id="IPR050491">
    <property type="entry name" value="AmpC-like"/>
</dbReference>
<dbReference type="EMBL" id="JACYGY010000001">
    <property type="protein sequence ID" value="MBE9463841.1"/>
    <property type="molecule type" value="Genomic_DNA"/>
</dbReference>
<organism evidence="3 4">
    <name type="scientific">Dyadobacter subterraneus</name>
    <dbReference type="NCBI Taxonomy" id="2773304"/>
    <lineage>
        <taxon>Bacteria</taxon>
        <taxon>Pseudomonadati</taxon>
        <taxon>Bacteroidota</taxon>
        <taxon>Cytophagia</taxon>
        <taxon>Cytophagales</taxon>
        <taxon>Spirosomataceae</taxon>
        <taxon>Dyadobacter</taxon>
    </lineage>
</organism>
<proteinExistence type="predicted"/>
<evidence type="ECO:0000256" key="1">
    <source>
        <dbReference type="SAM" id="SignalP"/>
    </source>
</evidence>
<comment type="caution">
    <text evidence="3">The sequence shown here is derived from an EMBL/GenBank/DDBJ whole genome shotgun (WGS) entry which is preliminary data.</text>
</comment>
<keyword evidence="4" id="KW-1185">Reference proteome</keyword>
<dbReference type="InterPro" id="IPR012338">
    <property type="entry name" value="Beta-lactam/transpept-like"/>
</dbReference>
<feature type="signal peptide" evidence="1">
    <location>
        <begin position="1"/>
        <end position="17"/>
    </location>
</feature>
<dbReference type="PANTHER" id="PTHR46825">
    <property type="entry name" value="D-ALANYL-D-ALANINE-CARBOXYPEPTIDASE/ENDOPEPTIDASE AMPH"/>
    <property type="match status" value="1"/>
</dbReference>
<reference evidence="4" key="1">
    <citation type="submission" date="2023-07" db="EMBL/GenBank/DDBJ databases">
        <title>Dyadobacter sp. nov 'subterranea' isolated from contaminted grondwater.</title>
        <authorList>
            <person name="Szabo I."/>
            <person name="Al-Omari J."/>
            <person name="Szerdahelyi S.G."/>
            <person name="Rado J."/>
        </authorList>
    </citation>
    <scope>NUCLEOTIDE SEQUENCE [LARGE SCALE GENOMIC DNA]</scope>
    <source>
        <strain evidence="4">UP-52</strain>
    </source>
</reference>
<dbReference type="Gene3D" id="3.40.710.10">
    <property type="entry name" value="DD-peptidase/beta-lactamase superfamily"/>
    <property type="match status" value="1"/>
</dbReference>
<dbReference type="SUPFAM" id="SSF56601">
    <property type="entry name" value="beta-lactamase/transpeptidase-like"/>
    <property type="match status" value="1"/>
</dbReference>